<dbReference type="SMART" id="SM00418">
    <property type="entry name" value="HTH_ARSR"/>
    <property type="match status" value="1"/>
</dbReference>
<keyword evidence="6" id="KW-1185">Reference proteome</keyword>
<organism evidence="5 6">
    <name type="scientific">Acetobacterium fimetarium</name>
    <dbReference type="NCBI Taxonomy" id="52691"/>
    <lineage>
        <taxon>Bacteria</taxon>
        <taxon>Bacillati</taxon>
        <taxon>Bacillota</taxon>
        <taxon>Clostridia</taxon>
        <taxon>Eubacteriales</taxon>
        <taxon>Eubacteriaceae</taxon>
        <taxon>Acetobacterium</taxon>
    </lineage>
</organism>
<dbReference type="PANTHER" id="PTHR33154">
    <property type="entry name" value="TRANSCRIPTIONAL REGULATOR, ARSR FAMILY"/>
    <property type="match status" value="1"/>
</dbReference>
<protein>
    <submittedName>
        <fullName evidence="5">Metalloregulator ArsR/SmtB family transcription factor</fullName>
    </submittedName>
</protein>
<evidence type="ECO:0000259" key="4">
    <source>
        <dbReference type="PROSITE" id="PS50987"/>
    </source>
</evidence>
<proteinExistence type="predicted"/>
<gene>
    <name evidence="5" type="ORF">GH808_11045</name>
</gene>
<evidence type="ECO:0000256" key="1">
    <source>
        <dbReference type="ARBA" id="ARBA00023015"/>
    </source>
</evidence>
<keyword evidence="3" id="KW-0804">Transcription</keyword>
<evidence type="ECO:0000313" key="5">
    <source>
        <dbReference type="EMBL" id="MBC3804966.1"/>
    </source>
</evidence>
<evidence type="ECO:0000313" key="6">
    <source>
        <dbReference type="Proteomes" id="UP000603234"/>
    </source>
</evidence>
<dbReference type="InterPro" id="IPR051081">
    <property type="entry name" value="HTH_MetalResp_TranReg"/>
</dbReference>
<dbReference type="PANTHER" id="PTHR33154:SF18">
    <property type="entry name" value="ARSENICAL RESISTANCE OPERON REPRESSOR"/>
    <property type="match status" value="1"/>
</dbReference>
<name>A0ABR6WWK6_9FIRM</name>
<comment type="caution">
    <text evidence="5">The sequence shown here is derived from an EMBL/GenBank/DDBJ whole genome shotgun (WGS) entry which is preliminary data.</text>
</comment>
<evidence type="ECO:0000256" key="2">
    <source>
        <dbReference type="ARBA" id="ARBA00023125"/>
    </source>
</evidence>
<evidence type="ECO:0000256" key="3">
    <source>
        <dbReference type="ARBA" id="ARBA00023163"/>
    </source>
</evidence>
<sequence>MTAVELFKILSDTNRLRILNLLYADELCVCELEYLLGISQSNLSKHLRLMSDAGILESRRQNKFAYYKIKDEEIKKHEFLKSVFEIELKKEDFLTEELEKLGQYQQSDITCQSITALICEKAKS</sequence>
<feature type="domain" description="HTH arsR-type" evidence="4">
    <location>
        <begin position="1"/>
        <end position="89"/>
    </location>
</feature>
<dbReference type="Proteomes" id="UP000603234">
    <property type="component" value="Unassembled WGS sequence"/>
</dbReference>
<dbReference type="InterPro" id="IPR001845">
    <property type="entry name" value="HTH_ArsR_DNA-bd_dom"/>
</dbReference>
<dbReference type="RefSeq" id="WP_186842853.1">
    <property type="nucleotide sequence ID" value="NZ_WJBC01000017.1"/>
</dbReference>
<dbReference type="CDD" id="cd00090">
    <property type="entry name" value="HTH_ARSR"/>
    <property type="match status" value="1"/>
</dbReference>
<keyword evidence="2" id="KW-0238">DNA-binding</keyword>
<dbReference type="InterPro" id="IPR036388">
    <property type="entry name" value="WH-like_DNA-bd_sf"/>
</dbReference>
<accession>A0ABR6WWK6</accession>
<dbReference type="PROSITE" id="PS50987">
    <property type="entry name" value="HTH_ARSR_2"/>
    <property type="match status" value="1"/>
</dbReference>
<dbReference type="InterPro" id="IPR011991">
    <property type="entry name" value="ArsR-like_HTH"/>
</dbReference>
<dbReference type="PRINTS" id="PR00778">
    <property type="entry name" value="HTHARSR"/>
</dbReference>
<dbReference type="SUPFAM" id="SSF46785">
    <property type="entry name" value="Winged helix' DNA-binding domain"/>
    <property type="match status" value="1"/>
</dbReference>
<dbReference type="InterPro" id="IPR036390">
    <property type="entry name" value="WH_DNA-bd_sf"/>
</dbReference>
<dbReference type="NCBIfam" id="NF033788">
    <property type="entry name" value="HTH_metalloreg"/>
    <property type="match status" value="1"/>
</dbReference>
<dbReference type="Gene3D" id="1.10.10.10">
    <property type="entry name" value="Winged helix-like DNA-binding domain superfamily/Winged helix DNA-binding domain"/>
    <property type="match status" value="1"/>
</dbReference>
<keyword evidence="1" id="KW-0805">Transcription regulation</keyword>
<dbReference type="Pfam" id="PF01022">
    <property type="entry name" value="HTH_5"/>
    <property type="match status" value="1"/>
</dbReference>
<dbReference type="EMBL" id="WJBC01000017">
    <property type="protein sequence ID" value="MBC3804966.1"/>
    <property type="molecule type" value="Genomic_DNA"/>
</dbReference>
<reference evidence="5 6" key="1">
    <citation type="journal article" date="2020" name="mSystems">
        <title>Defining Genomic and Predicted Metabolic Features of the Acetobacterium Genus.</title>
        <authorList>
            <person name="Ross D.E."/>
            <person name="Marshall C.W."/>
            <person name="Gulliver D."/>
            <person name="May H.D."/>
            <person name="Norman R.S."/>
        </authorList>
    </citation>
    <scope>NUCLEOTIDE SEQUENCE [LARGE SCALE GENOMIC DNA]</scope>
    <source>
        <strain evidence="5 6">DSM 8238</strain>
    </source>
</reference>